<dbReference type="Gene3D" id="3.30.390.30">
    <property type="match status" value="1"/>
</dbReference>
<evidence type="ECO:0000313" key="8">
    <source>
        <dbReference type="Ensembl" id="ENSMODP00000046226.1"/>
    </source>
</evidence>
<dbReference type="Pfam" id="PF14759">
    <property type="entry name" value="Reductase_C"/>
    <property type="match status" value="1"/>
</dbReference>
<dbReference type="InterPro" id="IPR016156">
    <property type="entry name" value="FAD/NAD-linked_Rdtase_dimer_sf"/>
</dbReference>
<reference evidence="8" key="2">
    <citation type="submission" date="2025-08" db="UniProtKB">
        <authorList>
            <consortium name="Ensembl"/>
        </authorList>
    </citation>
    <scope>IDENTIFICATION</scope>
</reference>
<dbReference type="FunFam" id="3.30.390.30:FF:000011">
    <property type="entry name" value="Apoptosis-inducing factor, mitochondrion-associated, 3"/>
    <property type="match status" value="1"/>
</dbReference>
<sequence>MPAGALPPPERAQLDQNMGRESPGHSPFRRDFWEGESWVLALFPCGRVWGSLSELGVLGEPLLCLLPQPGPSLPGSGVSEARGIPLDPRLPPQALQTQRRTKVMAKCISVSNYHVGSTNILIVGAGAAGLVCAETLRQEGFSDRIVMCTMDRHLPYDRPKLSKSLDSQPEQIALRPKEFFLTYDIEVLTETQVVTVDVKNKKAIFKDGFKMEYNKLLLAPGNTPKTLSCKGKDVENVFTIRTPEDANRIGKLARGRNAVVVGAAFLGMEVAAYLNDKAHSVSVVELEETPFRKFLGEKVGRALMKMFENNGIKFYMQTEVSELRAQEGKVRSGPALPGRSLGAVPATGFLKQSGINMDARGFIPVNKMMQTNIPGVFAAGDAVTFPLALRGNKKVNIPHWQMAHIHGRVAAQNMLAQEAEISTVPCLWTAMFGKSIRYTGYGDGFDDVIIQGDLDELKFVAFYTKSDEVIAVASMNYDPIVSKVAEVLASGRTIRKRDVETGDMSWLTGKGY</sequence>
<dbReference type="InterPro" id="IPR028202">
    <property type="entry name" value="Reductase_C"/>
</dbReference>
<proteinExistence type="inferred from homology"/>
<reference evidence="8 9" key="1">
    <citation type="journal article" date="2007" name="Nature">
        <title>Genome of the marsupial Monodelphis domestica reveals innovation in non-coding sequences.</title>
        <authorList>
            <person name="Mikkelsen T.S."/>
            <person name="Wakefield M.J."/>
            <person name="Aken B."/>
            <person name="Amemiya C.T."/>
            <person name="Chang J.L."/>
            <person name="Duke S."/>
            <person name="Garber M."/>
            <person name="Gentles A.J."/>
            <person name="Goodstadt L."/>
            <person name="Heger A."/>
            <person name="Jurka J."/>
            <person name="Kamal M."/>
            <person name="Mauceli E."/>
            <person name="Searle S.M."/>
            <person name="Sharpe T."/>
            <person name="Baker M.L."/>
            <person name="Batzer M.A."/>
            <person name="Benos P.V."/>
            <person name="Belov K."/>
            <person name="Clamp M."/>
            <person name="Cook A."/>
            <person name="Cuff J."/>
            <person name="Das R."/>
            <person name="Davidow L."/>
            <person name="Deakin J.E."/>
            <person name="Fazzari M.J."/>
            <person name="Glass J.L."/>
            <person name="Grabherr M."/>
            <person name="Greally J.M."/>
            <person name="Gu W."/>
            <person name="Hore T.A."/>
            <person name="Huttley G.A."/>
            <person name="Kleber M."/>
            <person name="Jirtle R.L."/>
            <person name="Koina E."/>
            <person name="Lee J.T."/>
            <person name="Mahony S."/>
            <person name="Marra M.A."/>
            <person name="Miller R.D."/>
            <person name="Nicholls R.D."/>
            <person name="Oda M."/>
            <person name="Papenfuss A.T."/>
            <person name="Parra Z.E."/>
            <person name="Pollock D.D."/>
            <person name="Ray D.A."/>
            <person name="Schein J.E."/>
            <person name="Speed T.P."/>
            <person name="Thompson K."/>
            <person name="VandeBerg J.L."/>
            <person name="Wade C.M."/>
            <person name="Walker J.A."/>
            <person name="Waters P.D."/>
            <person name="Webber C."/>
            <person name="Weidman J.R."/>
            <person name="Xie X."/>
            <person name="Zody M.C."/>
            <person name="Baldwin J."/>
            <person name="Abdouelleil A."/>
            <person name="Abdulkadir J."/>
            <person name="Abebe A."/>
            <person name="Abera B."/>
            <person name="Abreu J."/>
            <person name="Acer S.C."/>
            <person name="Aftuck L."/>
            <person name="Alexander A."/>
            <person name="An P."/>
            <person name="Anderson E."/>
            <person name="Anderson S."/>
            <person name="Arachi H."/>
            <person name="Azer M."/>
            <person name="Bachantsang P."/>
            <person name="Barry A."/>
            <person name="Bayul T."/>
            <person name="Berlin A."/>
            <person name="Bessette D."/>
            <person name="Bloom T."/>
            <person name="Bloom T."/>
            <person name="Boguslavskiy L."/>
            <person name="Bonnet C."/>
            <person name="Boukhgalter B."/>
            <person name="Bourzgui I."/>
            <person name="Brown A."/>
            <person name="Cahill P."/>
            <person name="Channer S."/>
            <person name="Cheshatsang Y."/>
            <person name="Chuda L."/>
            <person name="Citroen M."/>
            <person name="Collymore A."/>
            <person name="Cooke P."/>
            <person name="Costello M."/>
            <person name="D'Aco K."/>
            <person name="Daza R."/>
            <person name="De Haan G."/>
            <person name="DeGray S."/>
            <person name="DeMaso C."/>
            <person name="Dhargay N."/>
            <person name="Dooley K."/>
            <person name="Dooley E."/>
            <person name="Doricent M."/>
            <person name="Dorje P."/>
            <person name="Dorjee K."/>
            <person name="Dupes A."/>
            <person name="Elong R."/>
            <person name="Falk J."/>
            <person name="Farina A."/>
            <person name="Faro S."/>
            <person name="Ferguson D."/>
            <person name="Fisher S."/>
            <person name="Foley C.D."/>
            <person name="Franke A."/>
            <person name="Friedrich D."/>
            <person name="Gadbois L."/>
            <person name="Gearin G."/>
            <person name="Gearin C.R."/>
            <person name="Giannoukos G."/>
            <person name="Goode T."/>
            <person name="Graham J."/>
            <person name="Grandbois E."/>
            <person name="Grewal S."/>
            <person name="Gyaltsen K."/>
            <person name="Hafez N."/>
            <person name="Hagos B."/>
            <person name="Hall J."/>
            <person name="Henson C."/>
            <person name="Hollinger A."/>
            <person name="Honan T."/>
            <person name="Huard M.D."/>
            <person name="Hughes L."/>
            <person name="Hurhula B."/>
            <person name="Husby M.E."/>
            <person name="Kamat A."/>
            <person name="Kanga B."/>
            <person name="Kashin S."/>
            <person name="Khazanovich D."/>
            <person name="Kisner P."/>
            <person name="Lance K."/>
            <person name="Lara M."/>
            <person name="Lee W."/>
            <person name="Lennon N."/>
            <person name="Letendre F."/>
            <person name="LeVine R."/>
            <person name="Lipovsky A."/>
            <person name="Liu X."/>
            <person name="Liu J."/>
            <person name="Liu S."/>
            <person name="Lokyitsang T."/>
            <person name="Lokyitsang Y."/>
            <person name="Lubonja R."/>
            <person name="Lui A."/>
            <person name="MacDonald P."/>
            <person name="Magnisalis V."/>
            <person name="Maru K."/>
            <person name="Matthews C."/>
            <person name="McCusker W."/>
            <person name="McDonough S."/>
            <person name="Mehta T."/>
            <person name="Meldrim J."/>
            <person name="Meneus L."/>
            <person name="Mihai O."/>
            <person name="Mihalev A."/>
            <person name="Mihova T."/>
            <person name="Mittelman R."/>
            <person name="Mlenga V."/>
            <person name="Montmayeur A."/>
            <person name="Mulrain L."/>
            <person name="Navidi A."/>
            <person name="Naylor J."/>
            <person name="Negash T."/>
            <person name="Nguyen T."/>
            <person name="Nguyen N."/>
            <person name="Nicol R."/>
            <person name="Norbu C."/>
            <person name="Norbu N."/>
            <person name="Novod N."/>
            <person name="O'Neill B."/>
            <person name="Osman S."/>
            <person name="Markiewicz E."/>
            <person name="Oyono O.L."/>
            <person name="Patti C."/>
            <person name="Phunkhang P."/>
            <person name="Pierre F."/>
            <person name="Priest M."/>
            <person name="Raghuraman S."/>
            <person name="Rege F."/>
            <person name="Reyes R."/>
            <person name="Rise C."/>
            <person name="Rogov P."/>
            <person name="Ross K."/>
            <person name="Ryan E."/>
            <person name="Settipalli S."/>
            <person name="Shea T."/>
            <person name="Sherpa N."/>
            <person name="Shi L."/>
            <person name="Shih D."/>
            <person name="Sparrow T."/>
            <person name="Spaulding J."/>
            <person name="Stalker J."/>
            <person name="Stange-Thomann N."/>
            <person name="Stavropoulos S."/>
            <person name="Stone C."/>
            <person name="Strader C."/>
            <person name="Tesfaye S."/>
            <person name="Thomson T."/>
            <person name="Thoulutsang Y."/>
            <person name="Thoulutsang D."/>
            <person name="Topham K."/>
            <person name="Topping I."/>
            <person name="Tsamla T."/>
            <person name="Vassiliev H."/>
            <person name="Vo A."/>
            <person name="Wangchuk T."/>
            <person name="Wangdi T."/>
            <person name="Weiand M."/>
            <person name="Wilkinson J."/>
            <person name="Wilson A."/>
            <person name="Yadav S."/>
            <person name="Young G."/>
            <person name="Yu Q."/>
            <person name="Zembek L."/>
            <person name="Zhong D."/>
            <person name="Zimmer A."/>
            <person name="Zwirko Z."/>
            <person name="Jaffe D.B."/>
            <person name="Alvarez P."/>
            <person name="Brockman W."/>
            <person name="Butler J."/>
            <person name="Chin C."/>
            <person name="Gnerre S."/>
            <person name="MacCallum I."/>
            <person name="Graves J.A."/>
            <person name="Ponting C.P."/>
            <person name="Breen M."/>
            <person name="Samollow P.B."/>
            <person name="Lander E.S."/>
            <person name="Lindblad-Toh K."/>
        </authorList>
    </citation>
    <scope>NUCLEOTIDE SEQUENCE [LARGE SCALE GENOMIC DNA]</scope>
</reference>
<reference evidence="8" key="3">
    <citation type="submission" date="2025-09" db="UniProtKB">
        <authorList>
            <consortium name="Ensembl"/>
        </authorList>
    </citation>
    <scope>IDENTIFICATION</scope>
</reference>
<dbReference type="InterPro" id="IPR023753">
    <property type="entry name" value="FAD/NAD-binding_dom"/>
</dbReference>
<feature type="domain" description="Reductase C-terminal" evidence="7">
    <location>
        <begin position="427"/>
        <end position="499"/>
    </location>
</feature>
<organism evidence="8 9">
    <name type="scientific">Monodelphis domestica</name>
    <name type="common">Gray short-tailed opossum</name>
    <dbReference type="NCBI Taxonomy" id="13616"/>
    <lineage>
        <taxon>Eukaryota</taxon>
        <taxon>Metazoa</taxon>
        <taxon>Chordata</taxon>
        <taxon>Craniata</taxon>
        <taxon>Vertebrata</taxon>
        <taxon>Euteleostomi</taxon>
        <taxon>Mammalia</taxon>
        <taxon>Metatheria</taxon>
        <taxon>Didelphimorphia</taxon>
        <taxon>Didelphidae</taxon>
        <taxon>Monodelphis</taxon>
    </lineage>
</organism>
<dbReference type="Bgee" id="ENSMODG00000048268">
    <property type="expression patterns" value="Expressed in cerebellum and 17 other cell types or tissues"/>
</dbReference>
<feature type="compositionally biased region" description="Pro residues" evidence="5">
    <location>
        <begin position="1"/>
        <end position="10"/>
    </location>
</feature>
<dbReference type="PANTHER" id="PTHR43557:SF8">
    <property type="entry name" value="APOPTOSIS-INDUCING FACTOR 3"/>
    <property type="match status" value="1"/>
</dbReference>
<gene>
    <name evidence="8" type="primary">AIFM3</name>
</gene>
<dbReference type="GO" id="GO:0016491">
    <property type="term" value="F:oxidoreductase activity"/>
    <property type="evidence" value="ECO:0007669"/>
    <property type="project" value="UniProtKB-KW"/>
</dbReference>
<dbReference type="SUPFAM" id="SSF51905">
    <property type="entry name" value="FAD/NAD(P)-binding domain"/>
    <property type="match status" value="2"/>
</dbReference>
<evidence type="ECO:0000256" key="5">
    <source>
        <dbReference type="SAM" id="MobiDB-lite"/>
    </source>
</evidence>
<dbReference type="PRINTS" id="PR00368">
    <property type="entry name" value="FADPNR"/>
</dbReference>
<evidence type="ECO:0000256" key="1">
    <source>
        <dbReference type="ARBA" id="ARBA00006442"/>
    </source>
</evidence>
<dbReference type="SUPFAM" id="SSF55424">
    <property type="entry name" value="FAD/NAD-linked reductases, dimerisation (C-terminal) domain"/>
    <property type="match status" value="1"/>
</dbReference>
<dbReference type="GeneTree" id="ENSGT00940000160448"/>
<dbReference type="PANTHER" id="PTHR43557">
    <property type="entry name" value="APOPTOSIS-INDUCING FACTOR 1"/>
    <property type="match status" value="1"/>
</dbReference>
<dbReference type="Pfam" id="PF07992">
    <property type="entry name" value="Pyr_redox_2"/>
    <property type="match status" value="1"/>
</dbReference>
<comment type="similarity">
    <text evidence="1">Belongs to the FAD-dependent oxidoreductase family.</text>
</comment>
<evidence type="ECO:0000259" key="7">
    <source>
        <dbReference type="Pfam" id="PF14759"/>
    </source>
</evidence>
<dbReference type="InterPro" id="IPR036188">
    <property type="entry name" value="FAD/NAD-bd_sf"/>
</dbReference>
<keyword evidence="3" id="KW-0274">FAD</keyword>
<evidence type="ECO:0000259" key="6">
    <source>
        <dbReference type="Pfam" id="PF07992"/>
    </source>
</evidence>
<dbReference type="InterPro" id="IPR050446">
    <property type="entry name" value="FAD-oxidoreductase/Apoptosis"/>
</dbReference>
<accession>A0A5F8GG93</accession>
<evidence type="ECO:0000256" key="2">
    <source>
        <dbReference type="ARBA" id="ARBA00022630"/>
    </source>
</evidence>
<feature type="domain" description="FAD/NAD(P)-binding" evidence="6">
    <location>
        <begin position="119"/>
        <end position="407"/>
    </location>
</feature>
<dbReference type="Proteomes" id="UP000002280">
    <property type="component" value="Chromosome 3"/>
</dbReference>
<evidence type="ECO:0000256" key="3">
    <source>
        <dbReference type="ARBA" id="ARBA00022827"/>
    </source>
</evidence>
<name>A0A5F8GG93_MONDO</name>
<evidence type="ECO:0000256" key="4">
    <source>
        <dbReference type="ARBA" id="ARBA00023002"/>
    </source>
</evidence>
<dbReference type="Ensembl" id="ENSMODT00000060552.1">
    <property type="protein sequence ID" value="ENSMODP00000046226.1"/>
    <property type="gene ID" value="ENSMODG00000048268.1"/>
</dbReference>
<protein>
    <submittedName>
        <fullName evidence="8">AIF family member 3</fullName>
    </submittedName>
</protein>
<dbReference type="PRINTS" id="PR00469">
    <property type="entry name" value="PNDRDTASEII"/>
</dbReference>
<evidence type="ECO:0000313" key="9">
    <source>
        <dbReference type="Proteomes" id="UP000002280"/>
    </source>
</evidence>
<keyword evidence="4" id="KW-0560">Oxidoreductase</keyword>
<feature type="region of interest" description="Disordered" evidence="5">
    <location>
        <begin position="1"/>
        <end position="27"/>
    </location>
</feature>
<dbReference type="Gene3D" id="3.50.50.60">
    <property type="entry name" value="FAD/NAD(P)-binding domain"/>
    <property type="match status" value="2"/>
</dbReference>
<keyword evidence="9" id="KW-1185">Reference proteome</keyword>
<keyword evidence="2" id="KW-0285">Flavoprotein</keyword>
<dbReference type="AlphaFoldDB" id="A0A5F8GG93"/>